<feature type="region of interest" description="Disordered" evidence="1">
    <location>
        <begin position="283"/>
        <end position="351"/>
    </location>
</feature>
<evidence type="ECO:0000256" key="1">
    <source>
        <dbReference type="SAM" id="MobiDB-lite"/>
    </source>
</evidence>
<proteinExistence type="predicted"/>
<reference evidence="3 4" key="1">
    <citation type="journal article" date="2018" name="J. Biol. Chem.">
        <title>Discovery of the actinoplanic acid pathway in Streptomyces rapamycinicus reveals a genetically conserved synergism with rapamycin.</title>
        <authorList>
            <person name="Mrak P."/>
            <person name="Krastel P."/>
            <person name="Pivk Lukancic P."/>
            <person name="Tao J."/>
            <person name="Pistorius D."/>
            <person name="Moore C.M."/>
        </authorList>
    </citation>
    <scope>NUCLEOTIDE SEQUENCE [LARGE SCALE GENOMIC DNA]</scope>
    <source>
        <strain evidence="3 4">NRRL 5491</strain>
    </source>
</reference>
<evidence type="ECO:0000313" key="3">
    <source>
        <dbReference type="EMBL" id="RLV79844.1"/>
    </source>
</evidence>
<feature type="domain" description="HNH nuclease" evidence="2">
    <location>
        <begin position="422"/>
        <end position="479"/>
    </location>
</feature>
<dbReference type="STRING" id="1343740.M271_27905"/>
<organism evidence="3 4">
    <name type="scientific">Streptomyces rapamycinicus (strain ATCC 29253 / DSM 41530 / NRRL 5491 / AYB-994)</name>
    <name type="common">Streptomyces hygroscopicus (strain ATCC 29253)</name>
    <dbReference type="NCBI Taxonomy" id="1343740"/>
    <lineage>
        <taxon>Bacteria</taxon>
        <taxon>Bacillati</taxon>
        <taxon>Actinomycetota</taxon>
        <taxon>Actinomycetes</taxon>
        <taxon>Kitasatosporales</taxon>
        <taxon>Streptomycetaceae</taxon>
        <taxon>Streptomyces</taxon>
        <taxon>Streptomyces violaceusniger group</taxon>
    </lineage>
</organism>
<dbReference type="SMART" id="SM00507">
    <property type="entry name" value="HNHc"/>
    <property type="match status" value="1"/>
</dbReference>
<accession>A0A3L8RJI8</accession>
<dbReference type="InterPro" id="IPR003870">
    <property type="entry name" value="DUF222"/>
</dbReference>
<sequence length="517" mass="55081">MSPLGEAGRGDHWGVIDMTEETTSELNGPGAPDEWAAYLATAAPGPETASVLPVLDAEKLSRTGRIDALKALERHTGWIQAHQAQILAALEADAEAELPAAVRDRDAEAAWNFTCEEVACALKLSGTTAAKRLEVARELDRHYPTTLGMLERGEICYMQAVAITEACAVLDPEVAGQVEAALVEKMPGMATGQTRRALAREILRADPRGAEQRHQARKRERQMVHYPKDDGMALWGATLPAEQAAAMNAAVDAHAATLPDEGRNLEQKRVDALVELVLNRTDPGAATSGVRASGEPASGEPTPSGSAPDRSITSGPTASGPITSGPTASGPTASGSITSGPITSGPTAGGRSATVVQVTVPLDVLIGDSDDPAQLKGYGPITAGQARRIAFAKGTVWHRLIIEPKTGMLIKTDPTTYKPTAETERHVIARDAHCTFPACRMPARRCDLDHVEPFNHHDPAAGGQTVPENLGALCRRHHRMKTHHPGWAVKRDSRTGTTTWTAPTGHTYTNRSHDYRH</sequence>
<feature type="compositionally biased region" description="Low complexity" evidence="1">
    <location>
        <begin position="334"/>
        <end position="346"/>
    </location>
</feature>
<protein>
    <recommendedName>
        <fullName evidence="2">HNH nuclease domain-containing protein</fullName>
    </recommendedName>
</protein>
<name>A0A3L8RJI8_STRRN</name>
<dbReference type="InterPro" id="IPR003615">
    <property type="entry name" value="HNH_nuc"/>
</dbReference>
<dbReference type="Gene3D" id="1.10.30.50">
    <property type="match status" value="1"/>
</dbReference>
<dbReference type="CDD" id="cd00085">
    <property type="entry name" value="HNHc"/>
    <property type="match status" value="1"/>
</dbReference>
<dbReference type="Pfam" id="PF02720">
    <property type="entry name" value="DUF222"/>
    <property type="match status" value="1"/>
</dbReference>
<dbReference type="AlphaFoldDB" id="A0A3L8RJI8"/>
<feature type="compositionally biased region" description="Low complexity" evidence="1">
    <location>
        <begin position="495"/>
        <end position="509"/>
    </location>
</feature>
<feature type="region of interest" description="Disordered" evidence="1">
    <location>
        <begin position="488"/>
        <end position="517"/>
    </location>
</feature>
<comment type="caution">
    <text evidence="3">The sequence shown here is derived from an EMBL/GenBank/DDBJ whole genome shotgun (WGS) entry which is preliminary data.</text>
</comment>
<feature type="compositionally biased region" description="Polar residues" evidence="1">
    <location>
        <begin position="301"/>
        <end position="333"/>
    </location>
</feature>
<dbReference type="Proteomes" id="UP000281594">
    <property type="component" value="Unassembled WGS sequence"/>
</dbReference>
<evidence type="ECO:0000259" key="2">
    <source>
        <dbReference type="SMART" id="SM00507"/>
    </source>
</evidence>
<dbReference type="EMBL" id="QYCY01000001">
    <property type="protein sequence ID" value="RLV79844.1"/>
    <property type="molecule type" value="Genomic_DNA"/>
</dbReference>
<gene>
    <name evidence="3" type="ORF">D3C57_115705</name>
</gene>
<evidence type="ECO:0000313" key="4">
    <source>
        <dbReference type="Proteomes" id="UP000281594"/>
    </source>
</evidence>